<evidence type="ECO:0000313" key="1">
    <source>
        <dbReference type="EMBL" id="ABG59240.1"/>
    </source>
</evidence>
<proteinExistence type="predicted"/>
<sequence length="92" mass="11181">MRRILFIKSLYSESYFYNNARLCLTSCKRVNSIPYKHWLCMAYLLNWYFFLKQLGQSDTNAFAWKRDIQIEQIPLVYHPVTNFELTRNNTVM</sequence>
<accession>A0A6N4SS97</accession>
<gene>
    <name evidence="1" type="ordered locus">CHU_1974</name>
</gene>
<reference evidence="1 2" key="1">
    <citation type="journal article" date="2007" name="Appl. Environ. Microbiol.">
        <title>Genome sequence of the cellulolytic gliding bacterium Cytophaga hutchinsonii.</title>
        <authorList>
            <person name="Xie G."/>
            <person name="Bruce D.C."/>
            <person name="Challacombe J.F."/>
            <person name="Chertkov O."/>
            <person name="Detter J.C."/>
            <person name="Gilna P."/>
            <person name="Han C.S."/>
            <person name="Lucas S."/>
            <person name="Misra M."/>
            <person name="Myers G.L."/>
            <person name="Richardson P."/>
            <person name="Tapia R."/>
            <person name="Thayer N."/>
            <person name="Thompson L.S."/>
            <person name="Brettin T.S."/>
            <person name="Henrissat B."/>
            <person name="Wilson D.B."/>
            <person name="McBride M.J."/>
        </authorList>
    </citation>
    <scope>NUCLEOTIDE SEQUENCE [LARGE SCALE GENOMIC DNA]</scope>
    <source>
        <strain evidence="2">ATCC 33406 / DSM 1761 / CIP 103989 / NBRC 15051 / NCIMB 9469 / D465</strain>
    </source>
</reference>
<evidence type="ECO:0000313" key="2">
    <source>
        <dbReference type="Proteomes" id="UP000001822"/>
    </source>
</evidence>
<keyword evidence="2" id="KW-1185">Reference proteome</keyword>
<protein>
    <submittedName>
        <fullName evidence="1">Uncharacterized protein</fullName>
    </submittedName>
</protein>
<name>A0A6N4SS97_CYTH3</name>
<dbReference type="AlphaFoldDB" id="A0A6N4SS97"/>
<dbReference type="EMBL" id="CP000383">
    <property type="protein sequence ID" value="ABG59240.1"/>
    <property type="molecule type" value="Genomic_DNA"/>
</dbReference>
<dbReference type="Proteomes" id="UP000001822">
    <property type="component" value="Chromosome"/>
</dbReference>
<organism evidence="1 2">
    <name type="scientific">Cytophaga hutchinsonii (strain ATCC 33406 / DSM 1761 / CIP 103989 / NBRC 15051 / NCIMB 9469 / D465)</name>
    <dbReference type="NCBI Taxonomy" id="269798"/>
    <lineage>
        <taxon>Bacteria</taxon>
        <taxon>Pseudomonadati</taxon>
        <taxon>Bacteroidota</taxon>
        <taxon>Cytophagia</taxon>
        <taxon>Cytophagales</taxon>
        <taxon>Cytophagaceae</taxon>
        <taxon>Cytophaga</taxon>
    </lineage>
</organism>
<dbReference type="KEGG" id="chu:CHU_1974"/>